<keyword evidence="2" id="KW-1133">Transmembrane helix</keyword>
<sequence>MESKTEQTIDLMERNNRVPNHKKDKSSVVCPSGVVLLVTASLLLAVVAIVTACILTFNLRESQQKDAKNIEVLEVKVQKLEDLLANGCCSNKEEDLEPMHGGMSLRERFRSKRNANLLQSSLLQSIKLEESDHIRNEHHGLASSHIALLYGDPQHITEISNAQTTPNAELRMRASSKPLNPLCASMSENGNSDIWCKPLNQYQKHKFMLWDHSGYFPYFKKAEWMNSRLSRQNFLVSQSEKRQLLVQTRGIYIVASNLASLDVGDKVFLKISGFNWFNVDKNFFLAVIKLNDWGV</sequence>
<dbReference type="Proteomes" id="UP000593567">
    <property type="component" value="Unassembled WGS sequence"/>
</dbReference>
<name>A0A7J7JGX2_BUGNE</name>
<evidence type="ECO:0000256" key="2">
    <source>
        <dbReference type="SAM" id="Phobius"/>
    </source>
</evidence>
<feature type="transmembrane region" description="Helical" evidence="2">
    <location>
        <begin position="34"/>
        <end position="59"/>
    </location>
</feature>
<evidence type="ECO:0000256" key="1">
    <source>
        <dbReference type="SAM" id="MobiDB-lite"/>
    </source>
</evidence>
<organism evidence="3 4">
    <name type="scientific">Bugula neritina</name>
    <name type="common">Brown bryozoan</name>
    <name type="synonym">Sertularia neritina</name>
    <dbReference type="NCBI Taxonomy" id="10212"/>
    <lineage>
        <taxon>Eukaryota</taxon>
        <taxon>Metazoa</taxon>
        <taxon>Spiralia</taxon>
        <taxon>Lophotrochozoa</taxon>
        <taxon>Bryozoa</taxon>
        <taxon>Gymnolaemata</taxon>
        <taxon>Cheilostomatida</taxon>
        <taxon>Flustrina</taxon>
        <taxon>Buguloidea</taxon>
        <taxon>Bugulidae</taxon>
        <taxon>Bugula</taxon>
    </lineage>
</organism>
<dbReference type="AlphaFoldDB" id="A0A7J7JGX2"/>
<evidence type="ECO:0000313" key="4">
    <source>
        <dbReference type="Proteomes" id="UP000593567"/>
    </source>
</evidence>
<gene>
    <name evidence="3" type="ORF">EB796_016214</name>
</gene>
<reference evidence="3" key="1">
    <citation type="submission" date="2020-06" db="EMBL/GenBank/DDBJ databases">
        <title>Draft genome of Bugula neritina, a colonial animal packing powerful symbionts and potential medicines.</title>
        <authorList>
            <person name="Rayko M."/>
        </authorList>
    </citation>
    <scope>NUCLEOTIDE SEQUENCE [LARGE SCALE GENOMIC DNA]</scope>
    <source>
        <strain evidence="3">Kwan_BN1</strain>
    </source>
</reference>
<feature type="region of interest" description="Disordered" evidence="1">
    <location>
        <begin position="1"/>
        <end position="25"/>
    </location>
</feature>
<protein>
    <recommendedName>
        <fullName evidence="5">TNF family profile domain-containing protein</fullName>
    </recommendedName>
</protein>
<evidence type="ECO:0000313" key="3">
    <source>
        <dbReference type="EMBL" id="KAF6025490.1"/>
    </source>
</evidence>
<evidence type="ECO:0008006" key="5">
    <source>
        <dbReference type="Google" id="ProtNLM"/>
    </source>
</evidence>
<feature type="compositionally biased region" description="Basic and acidic residues" evidence="1">
    <location>
        <begin position="1"/>
        <end position="16"/>
    </location>
</feature>
<proteinExistence type="predicted"/>
<dbReference type="EMBL" id="VXIV02002455">
    <property type="protein sequence ID" value="KAF6025490.1"/>
    <property type="molecule type" value="Genomic_DNA"/>
</dbReference>
<keyword evidence="4" id="KW-1185">Reference proteome</keyword>
<keyword evidence="2" id="KW-0472">Membrane</keyword>
<comment type="caution">
    <text evidence="3">The sequence shown here is derived from an EMBL/GenBank/DDBJ whole genome shotgun (WGS) entry which is preliminary data.</text>
</comment>
<accession>A0A7J7JGX2</accession>
<keyword evidence="2" id="KW-0812">Transmembrane</keyword>